<dbReference type="NCBIfam" id="NF005146">
    <property type="entry name" value="PRK06606.1"/>
    <property type="match status" value="1"/>
</dbReference>
<name>A0A1H9T8T7_9LACT</name>
<dbReference type="UniPathway" id="UPA00049">
    <property type="reaction ID" value="UER00062"/>
</dbReference>
<evidence type="ECO:0000256" key="14">
    <source>
        <dbReference type="ARBA" id="ARBA00049229"/>
    </source>
</evidence>
<dbReference type="AlphaFoldDB" id="A0A1H9T8T7"/>
<reference evidence="18 19" key="1">
    <citation type="submission" date="2016-10" db="EMBL/GenBank/DDBJ databases">
        <authorList>
            <person name="de Groot N.N."/>
        </authorList>
    </citation>
    <scope>NUCLEOTIDE SEQUENCE [LARGE SCALE GENOMIC DNA]</scope>
    <source>
        <strain evidence="18 19">DSM 13760</strain>
    </source>
</reference>
<dbReference type="GO" id="GO:0009098">
    <property type="term" value="P:L-leucine biosynthetic process"/>
    <property type="evidence" value="ECO:0007669"/>
    <property type="project" value="UniProtKB-UniPathway"/>
</dbReference>
<dbReference type="NCBIfam" id="NF006185">
    <property type="entry name" value="PRK08320.1"/>
    <property type="match status" value="1"/>
</dbReference>
<dbReference type="InterPro" id="IPR001544">
    <property type="entry name" value="Aminotrans_IV"/>
</dbReference>
<comment type="catalytic activity">
    <reaction evidence="14 17">
        <text>L-leucine + 2-oxoglutarate = 4-methyl-2-oxopentanoate + L-glutamate</text>
        <dbReference type="Rhea" id="RHEA:18321"/>
        <dbReference type="ChEBI" id="CHEBI:16810"/>
        <dbReference type="ChEBI" id="CHEBI:17865"/>
        <dbReference type="ChEBI" id="CHEBI:29985"/>
        <dbReference type="ChEBI" id="CHEBI:57427"/>
        <dbReference type="EC" id="2.6.1.42"/>
    </reaction>
</comment>
<dbReference type="Proteomes" id="UP000198948">
    <property type="component" value="Unassembled WGS sequence"/>
</dbReference>
<evidence type="ECO:0000256" key="2">
    <source>
        <dbReference type="ARBA" id="ARBA00003109"/>
    </source>
</evidence>
<dbReference type="Pfam" id="PF01063">
    <property type="entry name" value="Aminotran_4"/>
    <property type="match status" value="1"/>
</dbReference>
<evidence type="ECO:0000256" key="10">
    <source>
        <dbReference type="ARBA" id="ARBA00022898"/>
    </source>
</evidence>
<comment type="catalytic activity">
    <reaction evidence="13 17">
        <text>L-isoleucine + 2-oxoglutarate = (S)-3-methyl-2-oxopentanoate + L-glutamate</text>
        <dbReference type="Rhea" id="RHEA:24801"/>
        <dbReference type="ChEBI" id="CHEBI:16810"/>
        <dbReference type="ChEBI" id="CHEBI:29985"/>
        <dbReference type="ChEBI" id="CHEBI:35146"/>
        <dbReference type="ChEBI" id="CHEBI:58045"/>
        <dbReference type="EC" id="2.6.1.42"/>
    </reaction>
</comment>
<dbReference type="EC" id="2.6.1.42" evidence="17"/>
<gene>
    <name evidence="17" type="primary">ilvE</name>
    <name evidence="18" type="ORF">SAMN04488559_11170</name>
</gene>
<dbReference type="Gene3D" id="3.30.470.10">
    <property type="match status" value="1"/>
</dbReference>
<dbReference type="NCBIfam" id="TIGR01122">
    <property type="entry name" value="ilvE_I"/>
    <property type="match status" value="1"/>
</dbReference>
<dbReference type="InterPro" id="IPR036038">
    <property type="entry name" value="Aminotransferase-like"/>
</dbReference>
<evidence type="ECO:0000256" key="15">
    <source>
        <dbReference type="RuleBase" id="RU004106"/>
    </source>
</evidence>
<evidence type="ECO:0000256" key="7">
    <source>
        <dbReference type="ARBA" id="ARBA00022576"/>
    </source>
</evidence>
<dbReference type="EMBL" id="FOHA01000011">
    <property type="protein sequence ID" value="SER93680.1"/>
    <property type="molecule type" value="Genomic_DNA"/>
</dbReference>
<dbReference type="InterPro" id="IPR005785">
    <property type="entry name" value="B_amino_transI"/>
</dbReference>
<evidence type="ECO:0000256" key="6">
    <source>
        <dbReference type="ARBA" id="ARBA00009320"/>
    </source>
</evidence>
<protein>
    <recommendedName>
        <fullName evidence="17">Branched-chain-amino-acid aminotransferase</fullName>
        <shortName evidence="17">BCAT</shortName>
        <ecNumber evidence="17">2.6.1.42</ecNumber>
    </recommendedName>
</protein>
<comment type="cofactor">
    <cofactor evidence="1 16">
        <name>pyridoxal 5'-phosphate</name>
        <dbReference type="ChEBI" id="CHEBI:597326"/>
    </cofactor>
</comment>
<comment type="function">
    <text evidence="2 17">Acts on leucine, isoleucine and valine.</text>
</comment>
<dbReference type="PANTHER" id="PTHR42743">
    <property type="entry name" value="AMINO-ACID AMINOTRANSFERASE"/>
    <property type="match status" value="1"/>
</dbReference>
<dbReference type="SUPFAM" id="SSF56752">
    <property type="entry name" value="D-aminoacid aminotransferase-like PLP-dependent enzymes"/>
    <property type="match status" value="1"/>
</dbReference>
<dbReference type="CDD" id="cd01558">
    <property type="entry name" value="D-AAT_like"/>
    <property type="match status" value="1"/>
</dbReference>
<keyword evidence="11 17" id="KW-0100">Branched-chain amino acid biosynthesis</keyword>
<evidence type="ECO:0000256" key="16">
    <source>
        <dbReference type="RuleBase" id="RU004516"/>
    </source>
</evidence>
<keyword evidence="9 17" id="KW-0808">Transferase</keyword>
<accession>A0A1H9T8T7</accession>
<evidence type="ECO:0000313" key="18">
    <source>
        <dbReference type="EMBL" id="SER93680.1"/>
    </source>
</evidence>
<dbReference type="Gene3D" id="3.20.10.10">
    <property type="entry name" value="D-amino Acid Aminotransferase, subunit A, domain 2"/>
    <property type="match status" value="1"/>
</dbReference>
<dbReference type="UniPathway" id="UPA00048">
    <property type="reaction ID" value="UER00073"/>
</dbReference>
<evidence type="ECO:0000256" key="11">
    <source>
        <dbReference type="ARBA" id="ARBA00023304"/>
    </source>
</evidence>
<dbReference type="PROSITE" id="PS00770">
    <property type="entry name" value="AA_TRANSFER_CLASS_4"/>
    <property type="match status" value="1"/>
</dbReference>
<dbReference type="GO" id="GO:0009099">
    <property type="term" value="P:L-valine biosynthetic process"/>
    <property type="evidence" value="ECO:0007669"/>
    <property type="project" value="UniProtKB-UniPathway"/>
</dbReference>
<evidence type="ECO:0000256" key="13">
    <source>
        <dbReference type="ARBA" id="ARBA00048798"/>
    </source>
</evidence>
<dbReference type="UniPathway" id="UPA00047">
    <property type="reaction ID" value="UER00058"/>
</dbReference>
<evidence type="ECO:0000256" key="12">
    <source>
        <dbReference type="ARBA" id="ARBA00048212"/>
    </source>
</evidence>
<dbReference type="GO" id="GO:0052654">
    <property type="term" value="F:L-leucine-2-oxoglutarate transaminase activity"/>
    <property type="evidence" value="ECO:0007669"/>
    <property type="project" value="RHEA"/>
</dbReference>
<evidence type="ECO:0000256" key="1">
    <source>
        <dbReference type="ARBA" id="ARBA00001933"/>
    </source>
</evidence>
<comment type="similarity">
    <text evidence="6 15">Belongs to the class-IV pyridoxal-phosphate-dependent aminotransferase family.</text>
</comment>
<proteinExistence type="inferred from homology"/>
<dbReference type="FunFam" id="3.30.470.10:FF:000006">
    <property type="entry name" value="Branched-chain-amino-acid aminotransferase"/>
    <property type="match status" value="1"/>
</dbReference>
<keyword evidence="10 16" id="KW-0663">Pyridoxal phosphate</keyword>
<dbReference type="InterPro" id="IPR043132">
    <property type="entry name" value="BCAT-like_C"/>
</dbReference>
<keyword evidence="19" id="KW-1185">Reference proteome</keyword>
<dbReference type="GO" id="GO:0052655">
    <property type="term" value="F:L-valine-2-oxoglutarate transaminase activity"/>
    <property type="evidence" value="ECO:0007669"/>
    <property type="project" value="RHEA"/>
</dbReference>
<dbReference type="RefSeq" id="WP_092652685.1">
    <property type="nucleotide sequence ID" value="NZ_FOHA01000011.1"/>
</dbReference>
<comment type="pathway">
    <text evidence="3 17">Amino-acid biosynthesis; L-isoleucine biosynthesis; L-isoleucine from 2-oxobutanoate: step 4/4.</text>
</comment>
<organism evidence="18 19">
    <name type="scientific">Isobaculum melis</name>
    <dbReference type="NCBI Taxonomy" id="142588"/>
    <lineage>
        <taxon>Bacteria</taxon>
        <taxon>Bacillati</taxon>
        <taxon>Bacillota</taxon>
        <taxon>Bacilli</taxon>
        <taxon>Lactobacillales</taxon>
        <taxon>Carnobacteriaceae</taxon>
        <taxon>Isobaculum</taxon>
    </lineage>
</organism>
<dbReference type="PANTHER" id="PTHR42743:SF11">
    <property type="entry name" value="AMINODEOXYCHORISMATE LYASE"/>
    <property type="match status" value="1"/>
</dbReference>
<evidence type="ECO:0000256" key="5">
    <source>
        <dbReference type="ARBA" id="ARBA00005072"/>
    </source>
</evidence>
<dbReference type="GO" id="GO:0009097">
    <property type="term" value="P:isoleucine biosynthetic process"/>
    <property type="evidence" value="ECO:0007669"/>
    <property type="project" value="UniProtKB-UniPathway"/>
</dbReference>
<dbReference type="OrthoDB" id="9805628at2"/>
<dbReference type="InterPro" id="IPR018300">
    <property type="entry name" value="Aminotrans_IV_CS"/>
</dbReference>
<sequence>MSQLIYVNGAFVEKEQAKVSVYDHGFLYGDGVFEGIRAYDGNVFKLKEHIDRLFESADSLLLEMPFSKEALSALVIETLVKNHMLSAYIRVIISRGVGSLSVSPFGIPEPGVVIICEPLQYYSEEDYEKGAKIVTAGTRRNNPDALSPQVKSLNYLNNILAIMEAKQAGATEALMLNSQGFVVECSADNIFIVKDGVIKTPTVNSGALNGITRRSIIEVAKELGYPVIEEILTRHEVYTADEVFITGTAAEVLSVVDADGRKIGNGQPGEVMQALLPAFRKYARAIGTKYTL</sequence>
<comment type="pathway">
    <text evidence="5 17">Amino-acid biosynthesis; L-leucine biosynthesis; L-leucine from 3-methyl-2-oxobutanoate: step 4/4.</text>
</comment>
<evidence type="ECO:0000256" key="9">
    <source>
        <dbReference type="ARBA" id="ARBA00022679"/>
    </source>
</evidence>
<dbReference type="GO" id="GO:0052656">
    <property type="term" value="F:L-isoleucine-2-oxoglutarate transaminase activity"/>
    <property type="evidence" value="ECO:0007669"/>
    <property type="project" value="RHEA"/>
</dbReference>
<evidence type="ECO:0000256" key="8">
    <source>
        <dbReference type="ARBA" id="ARBA00022605"/>
    </source>
</evidence>
<keyword evidence="7 17" id="KW-0032">Aminotransferase</keyword>
<evidence type="ECO:0000256" key="3">
    <source>
        <dbReference type="ARBA" id="ARBA00004824"/>
    </source>
</evidence>
<evidence type="ECO:0000256" key="17">
    <source>
        <dbReference type="RuleBase" id="RU364094"/>
    </source>
</evidence>
<dbReference type="FunFam" id="3.20.10.10:FF:000002">
    <property type="entry name" value="D-alanine aminotransferase"/>
    <property type="match status" value="1"/>
</dbReference>
<dbReference type="InterPro" id="IPR043131">
    <property type="entry name" value="BCAT-like_N"/>
</dbReference>
<dbReference type="STRING" id="142588.SAMN04488559_11170"/>
<dbReference type="GO" id="GO:0005829">
    <property type="term" value="C:cytosol"/>
    <property type="evidence" value="ECO:0007669"/>
    <property type="project" value="TreeGrafter"/>
</dbReference>
<comment type="catalytic activity">
    <reaction evidence="12 17">
        <text>L-valine + 2-oxoglutarate = 3-methyl-2-oxobutanoate + L-glutamate</text>
        <dbReference type="Rhea" id="RHEA:24813"/>
        <dbReference type="ChEBI" id="CHEBI:11851"/>
        <dbReference type="ChEBI" id="CHEBI:16810"/>
        <dbReference type="ChEBI" id="CHEBI:29985"/>
        <dbReference type="ChEBI" id="CHEBI:57762"/>
        <dbReference type="EC" id="2.6.1.42"/>
    </reaction>
</comment>
<dbReference type="InterPro" id="IPR050571">
    <property type="entry name" value="Class-IV_PLP-Dep_Aminotrnsfr"/>
</dbReference>
<evidence type="ECO:0000313" key="19">
    <source>
        <dbReference type="Proteomes" id="UP000198948"/>
    </source>
</evidence>
<evidence type="ECO:0000256" key="4">
    <source>
        <dbReference type="ARBA" id="ARBA00004931"/>
    </source>
</evidence>
<comment type="pathway">
    <text evidence="4 17">Amino-acid biosynthesis; L-valine biosynthesis; L-valine from pyruvate: step 4/4.</text>
</comment>
<keyword evidence="8 17" id="KW-0028">Amino-acid biosynthesis</keyword>